<protein>
    <submittedName>
        <fullName evidence="1">Oxidoreductase</fullName>
    </submittedName>
</protein>
<dbReference type="Proteomes" id="UP001442841">
    <property type="component" value="Chromosome"/>
</dbReference>
<organism evidence="1 2">
    <name type="scientific">Ammonicoccus fulvus</name>
    <dbReference type="NCBI Taxonomy" id="3138240"/>
    <lineage>
        <taxon>Bacteria</taxon>
        <taxon>Bacillati</taxon>
        <taxon>Actinomycetota</taxon>
        <taxon>Actinomycetes</taxon>
        <taxon>Propionibacteriales</taxon>
        <taxon>Propionibacteriaceae</taxon>
        <taxon>Ammonicoccus</taxon>
    </lineage>
</organism>
<name>A0ABZ3FP07_9ACTN</name>
<evidence type="ECO:0000313" key="2">
    <source>
        <dbReference type="Proteomes" id="UP001442841"/>
    </source>
</evidence>
<reference evidence="1 2" key="1">
    <citation type="submission" date="2024-04" db="EMBL/GenBank/DDBJ databases">
        <title>Isolation of an actinomycete strain from pig manure.</title>
        <authorList>
            <person name="Gong T."/>
            <person name="Yu Z."/>
            <person name="An M."/>
            <person name="Wei C."/>
            <person name="Yang W."/>
            <person name="Liu L."/>
        </authorList>
    </citation>
    <scope>NUCLEOTIDE SEQUENCE [LARGE SCALE GENOMIC DNA]</scope>
    <source>
        <strain evidence="1 2">ZF39</strain>
    </source>
</reference>
<sequence>MTDPMLDLSRLEGVPSAVAAAMAAADTILRDRGERPVPAEDSARALLAGARASAAMAGEEWEPGSVRLSTELIDLAASIRRTPAGALARAHTLLARDVLPEADLGRVPTDDPDRLAGLLALLTTPTQAPALIRAALAHAEMALLVADSPVHGLLGRAVEHLVLIEARVDPRAVLVPEQGHRAAGAAYAENLRHYATGTPGGVRAWILHCATALTHGAEVSPLGAARRFTDGAI</sequence>
<accession>A0ABZ3FP07</accession>
<evidence type="ECO:0000313" key="1">
    <source>
        <dbReference type="EMBL" id="XAN06602.1"/>
    </source>
</evidence>
<dbReference type="EMBL" id="CP154795">
    <property type="protein sequence ID" value="XAN06602.1"/>
    <property type="molecule type" value="Genomic_DNA"/>
</dbReference>
<gene>
    <name evidence="1" type="ORF">AADG42_04520</name>
</gene>
<keyword evidence="2" id="KW-1185">Reference proteome</keyword>
<proteinExistence type="predicted"/>
<dbReference type="RefSeq" id="WP_425308032.1">
    <property type="nucleotide sequence ID" value="NZ_CP154795.1"/>
</dbReference>